<proteinExistence type="predicted"/>
<gene>
    <name evidence="2" type="ORF">MMEN_LOCUS18715</name>
</gene>
<evidence type="ECO:0000313" key="2">
    <source>
        <dbReference type="EMBL" id="CAG6007053.1"/>
    </source>
</evidence>
<organism evidence="2 3">
    <name type="scientific">Menidia menidia</name>
    <name type="common">Atlantic silverside</name>
    <dbReference type="NCBI Taxonomy" id="238744"/>
    <lineage>
        <taxon>Eukaryota</taxon>
        <taxon>Metazoa</taxon>
        <taxon>Chordata</taxon>
        <taxon>Craniata</taxon>
        <taxon>Vertebrata</taxon>
        <taxon>Euteleostomi</taxon>
        <taxon>Actinopterygii</taxon>
        <taxon>Neopterygii</taxon>
        <taxon>Teleostei</taxon>
        <taxon>Neoteleostei</taxon>
        <taxon>Acanthomorphata</taxon>
        <taxon>Ovalentaria</taxon>
        <taxon>Atherinomorphae</taxon>
        <taxon>Atheriniformes</taxon>
        <taxon>Atherinopsidae</taxon>
        <taxon>Menidiinae</taxon>
        <taxon>Menidia</taxon>
    </lineage>
</organism>
<protein>
    <submittedName>
        <fullName evidence="2">(Atlantic silverside) hypothetical protein</fullName>
    </submittedName>
</protein>
<dbReference type="Proteomes" id="UP000677803">
    <property type="component" value="Unassembled WGS sequence"/>
</dbReference>
<dbReference type="AlphaFoldDB" id="A0A8S4BQQ5"/>
<dbReference type="InterPro" id="IPR005162">
    <property type="entry name" value="Retrotrans_gag_dom"/>
</dbReference>
<evidence type="ECO:0000259" key="1">
    <source>
        <dbReference type="Pfam" id="PF03732"/>
    </source>
</evidence>
<dbReference type="EMBL" id="CAJRST010037777">
    <property type="protein sequence ID" value="CAG6007053.1"/>
    <property type="molecule type" value="Genomic_DNA"/>
</dbReference>
<evidence type="ECO:0000313" key="3">
    <source>
        <dbReference type="Proteomes" id="UP000677803"/>
    </source>
</evidence>
<feature type="non-terminal residue" evidence="2">
    <location>
        <position position="320"/>
    </location>
</feature>
<dbReference type="Pfam" id="PF03732">
    <property type="entry name" value="Retrotrans_gag"/>
    <property type="match status" value="1"/>
</dbReference>
<name>A0A8S4BQQ5_9TELE</name>
<feature type="domain" description="Retrotransposon gag" evidence="1">
    <location>
        <begin position="148"/>
        <end position="231"/>
    </location>
</feature>
<dbReference type="OrthoDB" id="8962487at2759"/>
<keyword evidence="3" id="KW-1185">Reference proteome</keyword>
<accession>A0A8S4BQQ5</accession>
<comment type="caution">
    <text evidence="2">The sequence shown here is derived from an EMBL/GenBank/DDBJ whole genome shotgun (WGS) entry which is preliminary data.</text>
</comment>
<reference evidence="2" key="1">
    <citation type="submission" date="2021-05" db="EMBL/GenBank/DDBJ databases">
        <authorList>
            <person name="Tigano A."/>
        </authorList>
    </citation>
    <scope>NUCLEOTIDE SEQUENCE</scope>
</reference>
<sequence length="320" mass="35636">LNDQEGGAAQLDLHNPSRSQLPFLQASTNLGPSSAIIPLPSCLPCNSTSSGFPEKHSGHPDPAESFRETLFEQATQLNTHKSVLRSLSAQQDSTNQRLDQIKNPLQSVYLCSQSIISNPRILLRRVVFNRSPHSFSNYDAKISYLIGLFRGRALRWAESRFNSYLHFGCTLAEFITEFKRTFDQAADVKFSMKLWKVKQGRHSVAEFSTEFQSLAASSGWNSNALKSAFIPALTLELPGFFCLPRTTREVSIDPAAFPEYTNHSFCHGNEAVMGLGGGYICQPRCRCYGYRFLVARTGNGVRCAGDKRNQNQLCEAVPEL</sequence>
<feature type="non-terminal residue" evidence="2">
    <location>
        <position position="1"/>
    </location>
</feature>